<sequence length="100" mass="11036">MLSNTPVRHTCSLALTSRLAGQRAGLHHISIRLLFLIFSCIFAIFLSFHDDDAILISSLQLLSRAEPPTHNTATGGFAEPHTRGHDSPQQQQQTTRTSTK</sequence>
<dbReference type="Proteomes" id="UP000324222">
    <property type="component" value="Unassembled WGS sequence"/>
</dbReference>
<feature type="region of interest" description="Disordered" evidence="1">
    <location>
        <begin position="67"/>
        <end position="100"/>
    </location>
</feature>
<dbReference type="EMBL" id="VSRR010130342">
    <property type="protein sequence ID" value="MPD02198.1"/>
    <property type="molecule type" value="Genomic_DNA"/>
</dbReference>
<proteinExistence type="predicted"/>
<keyword evidence="2" id="KW-0472">Membrane</keyword>
<protein>
    <submittedName>
        <fullName evidence="3">Uncharacterized protein</fullName>
    </submittedName>
</protein>
<reference evidence="3 4" key="1">
    <citation type="submission" date="2019-05" db="EMBL/GenBank/DDBJ databases">
        <title>Another draft genome of Portunus trituberculatus and its Hox gene families provides insights of decapod evolution.</title>
        <authorList>
            <person name="Jeong J.-H."/>
            <person name="Song I."/>
            <person name="Kim S."/>
            <person name="Choi T."/>
            <person name="Kim D."/>
            <person name="Ryu S."/>
            <person name="Kim W."/>
        </authorList>
    </citation>
    <scope>NUCLEOTIDE SEQUENCE [LARGE SCALE GENOMIC DNA]</scope>
    <source>
        <tissue evidence="3">Muscle</tissue>
    </source>
</reference>
<organism evidence="3 4">
    <name type="scientific">Portunus trituberculatus</name>
    <name type="common">Swimming crab</name>
    <name type="synonym">Neptunus trituberculatus</name>
    <dbReference type="NCBI Taxonomy" id="210409"/>
    <lineage>
        <taxon>Eukaryota</taxon>
        <taxon>Metazoa</taxon>
        <taxon>Ecdysozoa</taxon>
        <taxon>Arthropoda</taxon>
        <taxon>Crustacea</taxon>
        <taxon>Multicrustacea</taxon>
        <taxon>Malacostraca</taxon>
        <taxon>Eumalacostraca</taxon>
        <taxon>Eucarida</taxon>
        <taxon>Decapoda</taxon>
        <taxon>Pleocyemata</taxon>
        <taxon>Brachyura</taxon>
        <taxon>Eubrachyura</taxon>
        <taxon>Portunoidea</taxon>
        <taxon>Portunidae</taxon>
        <taxon>Portuninae</taxon>
        <taxon>Portunus</taxon>
    </lineage>
</organism>
<gene>
    <name evidence="3" type="ORF">E2C01_097763</name>
</gene>
<evidence type="ECO:0000313" key="3">
    <source>
        <dbReference type="EMBL" id="MPD02198.1"/>
    </source>
</evidence>
<evidence type="ECO:0000256" key="2">
    <source>
        <dbReference type="SAM" id="Phobius"/>
    </source>
</evidence>
<keyword evidence="4" id="KW-1185">Reference proteome</keyword>
<evidence type="ECO:0000313" key="4">
    <source>
        <dbReference type="Proteomes" id="UP000324222"/>
    </source>
</evidence>
<feature type="transmembrane region" description="Helical" evidence="2">
    <location>
        <begin position="29"/>
        <end position="48"/>
    </location>
</feature>
<evidence type="ECO:0000256" key="1">
    <source>
        <dbReference type="SAM" id="MobiDB-lite"/>
    </source>
</evidence>
<name>A0A5B7KAE7_PORTR</name>
<accession>A0A5B7KAE7</accession>
<keyword evidence="2" id="KW-1133">Transmembrane helix</keyword>
<comment type="caution">
    <text evidence="3">The sequence shown here is derived from an EMBL/GenBank/DDBJ whole genome shotgun (WGS) entry which is preliminary data.</text>
</comment>
<keyword evidence="2" id="KW-0812">Transmembrane</keyword>
<dbReference type="AlphaFoldDB" id="A0A5B7KAE7"/>
<feature type="compositionally biased region" description="Low complexity" evidence="1">
    <location>
        <begin position="89"/>
        <end position="100"/>
    </location>
</feature>